<keyword evidence="2 5" id="KW-0812">Transmembrane</keyword>
<gene>
    <name evidence="6" type="ORF">TIFTF001_042708</name>
</gene>
<dbReference type="GO" id="GO:0046873">
    <property type="term" value="F:metal ion transmembrane transporter activity"/>
    <property type="evidence" value="ECO:0007669"/>
    <property type="project" value="InterPro"/>
</dbReference>
<dbReference type="Proteomes" id="UP001187192">
    <property type="component" value="Unassembled WGS sequence"/>
</dbReference>
<keyword evidence="3 5" id="KW-1133">Transmembrane helix</keyword>
<protein>
    <submittedName>
        <fullName evidence="6">Uncharacterized protein</fullName>
    </submittedName>
</protein>
<comment type="caution">
    <text evidence="6">The sequence shown here is derived from an EMBL/GenBank/DDBJ whole genome shotgun (WGS) entry which is preliminary data.</text>
</comment>
<feature type="transmembrane region" description="Helical" evidence="5">
    <location>
        <begin position="50"/>
        <end position="72"/>
    </location>
</feature>
<evidence type="ECO:0000256" key="5">
    <source>
        <dbReference type="SAM" id="Phobius"/>
    </source>
</evidence>
<evidence type="ECO:0000313" key="6">
    <source>
        <dbReference type="EMBL" id="GMN37869.1"/>
    </source>
</evidence>
<accession>A0AA88DGA9</accession>
<sequence length="92" mass="9975">MVELAGATVKEGISRYVFPYALAVAILSPIGVLIGITIDSTTQGPMADWIFMISTGLACGVFIYVSISHLLAKGYTTKKTGHWKSTWTKCYL</sequence>
<keyword evidence="7" id="KW-1185">Reference proteome</keyword>
<comment type="subcellular location">
    <subcellularLocation>
        <location evidence="1">Membrane</location>
        <topology evidence="1">Multi-pass membrane protein</topology>
    </subcellularLocation>
</comment>
<dbReference type="GO" id="GO:0016020">
    <property type="term" value="C:membrane"/>
    <property type="evidence" value="ECO:0007669"/>
    <property type="project" value="UniProtKB-SubCell"/>
</dbReference>
<evidence type="ECO:0000256" key="3">
    <source>
        <dbReference type="ARBA" id="ARBA00022989"/>
    </source>
</evidence>
<dbReference type="InterPro" id="IPR003689">
    <property type="entry name" value="ZIP"/>
</dbReference>
<organism evidence="6 7">
    <name type="scientific">Ficus carica</name>
    <name type="common">Common fig</name>
    <dbReference type="NCBI Taxonomy" id="3494"/>
    <lineage>
        <taxon>Eukaryota</taxon>
        <taxon>Viridiplantae</taxon>
        <taxon>Streptophyta</taxon>
        <taxon>Embryophyta</taxon>
        <taxon>Tracheophyta</taxon>
        <taxon>Spermatophyta</taxon>
        <taxon>Magnoliopsida</taxon>
        <taxon>eudicotyledons</taxon>
        <taxon>Gunneridae</taxon>
        <taxon>Pentapetalae</taxon>
        <taxon>rosids</taxon>
        <taxon>fabids</taxon>
        <taxon>Rosales</taxon>
        <taxon>Moraceae</taxon>
        <taxon>Ficeae</taxon>
        <taxon>Ficus</taxon>
    </lineage>
</organism>
<keyword evidence="4 5" id="KW-0472">Membrane</keyword>
<evidence type="ECO:0000256" key="2">
    <source>
        <dbReference type="ARBA" id="ARBA00022692"/>
    </source>
</evidence>
<dbReference type="AlphaFoldDB" id="A0AA88DGA9"/>
<dbReference type="EMBL" id="BTGU01002438">
    <property type="protein sequence ID" value="GMN37869.1"/>
    <property type="molecule type" value="Genomic_DNA"/>
</dbReference>
<reference evidence="6" key="1">
    <citation type="submission" date="2023-07" db="EMBL/GenBank/DDBJ databases">
        <title>draft genome sequence of fig (Ficus carica).</title>
        <authorList>
            <person name="Takahashi T."/>
            <person name="Nishimura K."/>
        </authorList>
    </citation>
    <scope>NUCLEOTIDE SEQUENCE</scope>
</reference>
<evidence type="ECO:0000313" key="7">
    <source>
        <dbReference type="Proteomes" id="UP001187192"/>
    </source>
</evidence>
<name>A0AA88DGA9_FICCA</name>
<proteinExistence type="predicted"/>
<dbReference type="Pfam" id="PF02535">
    <property type="entry name" value="Zip"/>
    <property type="match status" value="1"/>
</dbReference>
<evidence type="ECO:0000256" key="4">
    <source>
        <dbReference type="ARBA" id="ARBA00023136"/>
    </source>
</evidence>
<evidence type="ECO:0000256" key="1">
    <source>
        <dbReference type="ARBA" id="ARBA00004141"/>
    </source>
</evidence>
<feature type="transmembrane region" description="Helical" evidence="5">
    <location>
        <begin position="17"/>
        <end position="38"/>
    </location>
</feature>